<organism evidence="5 6">
    <name type="scientific">Candidatus Egerieousia excrementavium</name>
    <dbReference type="NCBI Taxonomy" id="2840778"/>
    <lineage>
        <taxon>Bacteria</taxon>
        <taxon>Pseudomonadati</taxon>
        <taxon>Bacteroidota</taxon>
        <taxon>Bacteroidia</taxon>
        <taxon>Bacteroidales</taxon>
        <taxon>Candidatus Egerieousia</taxon>
    </lineage>
</organism>
<dbReference type="GO" id="GO:0004812">
    <property type="term" value="F:aminoacyl-tRNA ligase activity"/>
    <property type="evidence" value="ECO:0007669"/>
    <property type="project" value="InterPro"/>
</dbReference>
<reference evidence="5" key="2">
    <citation type="journal article" date="2021" name="PeerJ">
        <title>Extensive microbial diversity within the chicken gut microbiome revealed by metagenomics and culture.</title>
        <authorList>
            <person name="Gilroy R."/>
            <person name="Ravi A."/>
            <person name="Getino M."/>
            <person name="Pursley I."/>
            <person name="Horton D.L."/>
            <person name="Alikhan N.F."/>
            <person name="Baker D."/>
            <person name="Gharbi K."/>
            <person name="Hall N."/>
            <person name="Watson M."/>
            <person name="Adriaenssens E.M."/>
            <person name="Foster-Nyarko E."/>
            <person name="Jarju S."/>
            <person name="Secka A."/>
            <person name="Antonio M."/>
            <person name="Oren A."/>
            <person name="Chaudhuri R.R."/>
            <person name="La Ragione R."/>
            <person name="Hildebrand F."/>
            <person name="Pallen M.J."/>
        </authorList>
    </citation>
    <scope>NUCLEOTIDE SEQUENCE</scope>
    <source>
        <strain evidence="5">15467</strain>
    </source>
</reference>
<keyword evidence="3" id="KW-0862">Zinc</keyword>
<comment type="caution">
    <text evidence="5">The sequence shown here is derived from an EMBL/GenBank/DDBJ whole genome shotgun (WGS) entry which is preliminary data.</text>
</comment>
<name>A0A9D9DLL8_9BACT</name>
<dbReference type="Pfam" id="PF07973">
    <property type="entry name" value="tRNA_SAD"/>
    <property type="match status" value="1"/>
</dbReference>
<comment type="cofactor">
    <cofactor evidence="1">
        <name>Zn(2+)</name>
        <dbReference type="ChEBI" id="CHEBI:29105"/>
    </cofactor>
</comment>
<evidence type="ECO:0000313" key="6">
    <source>
        <dbReference type="Proteomes" id="UP000823635"/>
    </source>
</evidence>
<evidence type="ECO:0000313" key="5">
    <source>
        <dbReference type="EMBL" id="MBO8428656.1"/>
    </source>
</evidence>
<dbReference type="AlphaFoldDB" id="A0A9D9DLL8"/>
<protein>
    <recommendedName>
        <fullName evidence="4">Threonyl/alanyl tRNA synthetase SAD domain-containing protein</fullName>
    </recommendedName>
</protein>
<dbReference type="GO" id="GO:0002161">
    <property type="term" value="F:aminoacyl-tRNA deacylase activity"/>
    <property type="evidence" value="ECO:0007669"/>
    <property type="project" value="UniProtKB-ARBA"/>
</dbReference>
<accession>A0A9D9DLL8</accession>
<dbReference type="PANTHER" id="PTHR43462">
    <property type="entry name" value="ALANYL-TRNA EDITING PROTEIN"/>
    <property type="match status" value="1"/>
</dbReference>
<dbReference type="PANTHER" id="PTHR43462:SF1">
    <property type="entry name" value="ALANYL-TRNA EDITING PROTEIN AARSD1"/>
    <property type="match status" value="1"/>
</dbReference>
<dbReference type="InterPro" id="IPR012947">
    <property type="entry name" value="tRNA_SAD"/>
</dbReference>
<dbReference type="GO" id="GO:0005524">
    <property type="term" value="F:ATP binding"/>
    <property type="evidence" value="ECO:0007669"/>
    <property type="project" value="InterPro"/>
</dbReference>
<dbReference type="GO" id="GO:0043039">
    <property type="term" value="P:tRNA aminoacylation"/>
    <property type="evidence" value="ECO:0007669"/>
    <property type="project" value="InterPro"/>
</dbReference>
<dbReference type="InterPro" id="IPR018163">
    <property type="entry name" value="Thr/Ala-tRNA-synth_IIc_edit"/>
</dbReference>
<dbReference type="GO" id="GO:0046872">
    <property type="term" value="F:metal ion binding"/>
    <property type="evidence" value="ECO:0007669"/>
    <property type="project" value="UniProtKB-KW"/>
</dbReference>
<feature type="domain" description="Threonyl/alanyl tRNA synthetase SAD" evidence="4">
    <location>
        <begin position="109"/>
        <end position="158"/>
    </location>
</feature>
<dbReference type="InterPro" id="IPR051335">
    <property type="entry name" value="Alanyl-tRNA_Editing_Enzymes"/>
</dbReference>
<keyword evidence="2" id="KW-0479">Metal-binding</keyword>
<gene>
    <name evidence="5" type="ORF">IAC68_01830</name>
</gene>
<proteinExistence type="predicted"/>
<dbReference type="SMART" id="SM00863">
    <property type="entry name" value="tRNA_SAD"/>
    <property type="match status" value="1"/>
</dbReference>
<dbReference type="SUPFAM" id="SSF55186">
    <property type="entry name" value="ThrRS/AlaRS common domain"/>
    <property type="match status" value="1"/>
</dbReference>
<evidence type="ECO:0000256" key="3">
    <source>
        <dbReference type="ARBA" id="ARBA00022833"/>
    </source>
</evidence>
<evidence type="ECO:0000259" key="4">
    <source>
        <dbReference type="SMART" id="SM00863"/>
    </source>
</evidence>
<evidence type="ECO:0000256" key="1">
    <source>
        <dbReference type="ARBA" id="ARBA00001947"/>
    </source>
</evidence>
<evidence type="ECO:0000256" key="2">
    <source>
        <dbReference type="ARBA" id="ARBA00022723"/>
    </source>
</evidence>
<dbReference type="EMBL" id="JADINB010000041">
    <property type="protein sequence ID" value="MBO8428656.1"/>
    <property type="molecule type" value="Genomic_DNA"/>
</dbReference>
<dbReference type="Proteomes" id="UP000823635">
    <property type="component" value="Unassembled WGS sequence"/>
</dbReference>
<sequence>MENLAQPQLNSHNKDEYPPMHTAEHILNATMVKMFGCRRSANAHIERKKSKCDYKLAAAPTDEQISEIEKRVNCIIEQHLPVTVEFMEREKAEAVTSLGRLPGNASQTIRIVRIGDYDTCACIGAHVSDTGEIGRFRIISSDFTPPAEGEETGTWRVRFRLL</sequence>
<reference evidence="5" key="1">
    <citation type="submission" date="2020-10" db="EMBL/GenBank/DDBJ databases">
        <authorList>
            <person name="Gilroy R."/>
        </authorList>
    </citation>
    <scope>NUCLEOTIDE SEQUENCE</scope>
    <source>
        <strain evidence="5">15467</strain>
    </source>
</reference>
<dbReference type="Gene3D" id="3.30.980.10">
    <property type="entry name" value="Threonyl-trna Synthetase, Chain A, domain 2"/>
    <property type="match status" value="1"/>
</dbReference>